<dbReference type="Proteomes" id="UP000784294">
    <property type="component" value="Unassembled WGS sequence"/>
</dbReference>
<dbReference type="AlphaFoldDB" id="A0A448XEK5"/>
<evidence type="ECO:0000256" key="1">
    <source>
        <dbReference type="SAM" id="MobiDB-lite"/>
    </source>
</evidence>
<gene>
    <name evidence="2" type="ORF">PXEA_LOCUS28337</name>
</gene>
<evidence type="ECO:0000313" key="3">
    <source>
        <dbReference type="Proteomes" id="UP000784294"/>
    </source>
</evidence>
<proteinExistence type="predicted"/>
<keyword evidence="3" id="KW-1185">Reference proteome</keyword>
<organism evidence="2 3">
    <name type="scientific">Protopolystoma xenopodis</name>
    <dbReference type="NCBI Taxonomy" id="117903"/>
    <lineage>
        <taxon>Eukaryota</taxon>
        <taxon>Metazoa</taxon>
        <taxon>Spiralia</taxon>
        <taxon>Lophotrochozoa</taxon>
        <taxon>Platyhelminthes</taxon>
        <taxon>Monogenea</taxon>
        <taxon>Polyopisthocotylea</taxon>
        <taxon>Polystomatidea</taxon>
        <taxon>Polystomatidae</taxon>
        <taxon>Protopolystoma</taxon>
    </lineage>
</organism>
<comment type="caution">
    <text evidence="2">The sequence shown here is derived from an EMBL/GenBank/DDBJ whole genome shotgun (WGS) entry which is preliminary data.</text>
</comment>
<accession>A0A448XEK5</accession>
<sequence>MKRHAYIGSFRLKVIKFAKEFGNHAAEREFGPPPDRRTTIRWRKEEENLRKMPRMKKASFKKCGISNSLDGSEDHLIYEDGDEDDTEEKELLAKFDASDIEEDEEREGVVTIPDVPDSDDECMSDYYGS</sequence>
<name>A0A448XEK5_9PLAT</name>
<protein>
    <submittedName>
        <fullName evidence="2">Uncharacterized protein</fullName>
    </submittedName>
</protein>
<reference evidence="2" key="1">
    <citation type="submission" date="2018-11" db="EMBL/GenBank/DDBJ databases">
        <authorList>
            <consortium name="Pathogen Informatics"/>
        </authorList>
    </citation>
    <scope>NUCLEOTIDE SEQUENCE</scope>
</reference>
<feature type="region of interest" description="Disordered" evidence="1">
    <location>
        <begin position="96"/>
        <end position="129"/>
    </location>
</feature>
<dbReference type="OrthoDB" id="6160402at2759"/>
<evidence type="ECO:0000313" key="2">
    <source>
        <dbReference type="EMBL" id="VEL34897.1"/>
    </source>
</evidence>
<dbReference type="EMBL" id="CAAALY010248636">
    <property type="protein sequence ID" value="VEL34897.1"/>
    <property type="molecule type" value="Genomic_DNA"/>
</dbReference>